<evidence type="ECO:0000256" key="3">
    <source>
        <dbReference type="SAM" id="MobiDB-lite"/>
    </source>
</evidence>
<dbReference type="InParanoid" id="B4J098"/>
<dbReference type="EMBL" id="CH916366">
    <property type="protein sequence ID" value="EDV95699.1"/>
    <property type="molecule type" value="Genomic_DNA"/>
</dbReference>
<evidence type="ECO:0000256" key="2">
    <source>
        <dbReference type="ARBA" id="ARBA00023242"/>
    </source>
</evidence>
<name>B4J098_DROGR</name>
<gene>
    <name evidence="5" type="primary">Dgri\GH15633</name>
    <name evidence="5" type="ORF">Dgri_GH15633</name>
</gene>
<dbReference type="STRING" id="7222.B4J098"/>
<feature type="compositionally biased region" description="Basic and acidic residues" evidence="3">
    <location>
        <begin position="307"/>
        <end position="321"/>
    </location>
</feature>
<dbReference type="HOGENOM" id="CLU_029092_0_0_1"/>
<proteinExistence type="predicted"/>
<dbReference type="OrthoDB" id="303107at2759"/>
<dbReference type="InterPro" id="IPR028942">
    <property type="entry name" value="WHIM1_dom"/>
</dbReference>
<dbReference type="GO" id="GO:0031213">
    <property type="term" value="C:RSF complex"/>
    <property type="evidence" value="ECO:0007669"/>
    <property type="project" value="InterPro"/>
</dbReference>
<reference evidence="5 6" key="1">
    <citation type="journal article" date="2007" name="Nature">
        <title>Evolution of genes and genomes on the Drosophila phylogeny.</title>
        <authorList>
            <consortium name="Drosophila 12 Genomes Consortium"/>
            <person name="Clark A.G."/>
            <person name="Eisen M.B."/>
            <person name="Smith D.R."/>
            <person name="Bergman C.M."/>
            <person name="Oliver B."/>
            <person name="Markow T.A."/>
            <person name="Kaufman T.C."/>
            <person name="Kellis M."/>
            <person name="Gelbart W."/>
            <person name="Iyer V.N."/>
            <person name="Pollard D.A."/>
            <person name="Sackton T.B."/>
            <person name="Larracuente A.M."/>
            <person name="Singh N.D."/>
            <person name="Abad J.P."/>
            <person name="Abt D.N."/>
            <person name="Adryan B."/>
            <person name="Aguade M."/>
            <person name="Akashi H."/>
            <person name="Anderson W.W."/>
            <person name="Aquadro C.F."/>
            <person name="Ardell D.H."/>
            <person name="Arguello R."/>
            <person name="Artieri C.G."/>
            <person name="Barbash D.A."/>
            <person name="Barker D."/>
            <person name="Barsanti P."/>
            <person name="Batterham P."/>
            <person name="Batzoglou S."/>
            <person name="Begun D."/>
            <person name="Bhutkar A."/>
            <person name="Blanco E."/>
            <person name="Bosak S.A."/>
            <person name="Bradley R.K."/>
            <person name="Brand A.D."/>
            <person name="Brent M.R."/>
            <person name="Brooks A.N."/>
            <person name="Brown R.H."/>
            <person name="Butlin R.K."/>
            <person name="Caggese C."/>
            <person name="Calvi B.R."/>
            <person name="Bernardo de Carvalho A."/>
            <person name="Caspi A."/>
            <person name="Castrezana S."/>
            <person name="Celniker S.E."/>
            <person name="Chang J.L."/>
            <person name="Chapple C."/>
            <person name="Chatterji S."/>
            <person name="Chinwalla A."/>
            <person name="Civetta A."/>
            <person name="Clifton S.W."/>
            <person name="Comeron J.M."/>
            <person name="Costello J.C."/>
            <person name="Coyne J.A."/>
            <person name="Daub J."/>
            <person name="David R.G."/>
            <person name="Delcher A.L."/>
            <person name="Delehaunty K."/>
            <person name="Do C.B."/>
            <person name="Ebling H."/>
            <person name="Edwards K."/>
            <person name="Eickbush T."/>
            <person name="Evans J.D."/>
            <person name="Filipski A."/>
            <person name="Findeiss S."/>
            <person name="Freyhult E."/>
            <person name="Fulton L."/>
            <person name="Fulton R."/>
            <person name="Garcia A.C."/>
            <person name="Gardiner A."/>
            <person name="Garfield D.A."/>
            <person name="Garvin B.E."/>
            <person name="Gibson G."/>
            <person name="Gilbert D."/>
            <person name="Gnerre S."/>
            <person name="Godfrey J."/>
            <person name="Good R."/>
            <person name="Gotea V."/>
            <person name="Gravely B."/>
            <person name="Greenberg A.J."/>
            <person name="Griffiths-Jones S."/>
            <person name="Gross S."/>
            <person name="Guigo R."/>
            <person name="Gustafson E.A."/>
            <person name="Haerty W."/>
            <person name="Hahn M.W."/>
            <person name="Halligan D.L."/>
            <person name="Halpern A.L."/>
            <person name="Halter G.M."/>
            <person name="Han M.V."/>
            <person name="Heger A."/>
            <person name="Hillier L."/>
            <person name="Hinrichs A.S."/>
            <person name="Holmes I."/>
            <person name="Hoskins R.A."/>
            <person name="Hubisz M.J."/>
            <person name="Hultmark D."/>
            <person name="Huntley M.A."/>
            <person name="Jaffe D.B."/>
            <person name="Jagadeeshan S."/>
            <person name="Jeck W.R."/>
            <person name="Johnson J."/>
            <person name="Jones C.D."/>
            <person name="Jordan W.C."/>
            <person name="Karpen G.H."/>
            <person name="Kataoka E."/>
            <person name="Keightley P.D."/>
            <person name="Kheradpour P."/>
            <person name="Kirkness E.F."/>
            <person name="Koerich L.B."/>
            <person name="Kristiansen K."/>
            <person name="Kudrna D."/>
            <person name="Kulathinal R.J."/>
            <person name="Kumar S."/>
            <person name="Kwok R."/>
            <person name="Lander E."/>
            <person name="Langley C.H."/>
            <person name="Lapoint R."/>
            <person name="Lazzaro B.P."/>
            <person name="Lee S.J."/>
            <person name="Levesque L."/>
            <person name="Li R."/>
            <person name="Lin C.F."/>
            <person name="Lin M.F."/>
            <person name="Lindblad-Toh K."/>
            <person name="Llopart A."/>
            <person name="Long M."/>
            <person name="Low L."/>
            <person name="Lozovsky E."/>
            <person name="Lu J."/>
            <person name="Luo M."/>
            <person name="Machado C.A."/>
            <person name="Makalowski W."/>
            <person name="Marzo M."/>
            <person name="Matsuda M."/>
            <person name="Matzkin L."/>
            <person name="McAllister B."/>
            <person name="McBride C.S."/>
            <person name="McKernan B."/>
            <person name="McKernan K."/>
            <person name="Mendez-Lago M."/>
            <person name="Minx P."/>
            <person name="Mollenhauer M.U."/>
            <person name="Montooth K."/>
            <person name="Mount S.M."/>
            <person name="Mu X."/>
            <person name="Myers E."/>
            <person name="Negre B."/>
            <person name="Newfeld S."/>
            <person name="Nielsen R."/>
            <person name="Noor M.A."/>
            <person name="O'Grady P."/>
            <person name="Pachter L."/>
            <person name="Papaceit M."/>
            <person name="Parisi M.J."/>
            <person name="Parisi M."/>
            <person name="Parts L."/>
            <person name="Pedersen J.S."/>
            <person name="Pesole G."/>
            <person name="Phillippy A.M."/>
            <person name="Ponting C.P."/>
            <person name="Pop M."/>
            <person name="Porcelli D."/>
            <person name="Powell J.R."/>
            <person name="Prohaska S."/>
            <person name="Pruitt K."/>
            <person name="Puig M."/>
            <person name="Quesneville H."/>
            <person name="Ram K.R."/>
            <person name="Rand D."/>
            <person name="Rasmussen M.D."/>
            <person name="Reed L.K."/>
            <person name="Reenan R."/>
            <person name="Reily A."/>
            <person name="Remington K.A."/>
            <person name="Rieger T.T."/>
            <person name="Ritchie M.G."/>
            <person name="Robin C."/>
            <person name="Rogers Y.H."/>
            <person name="Rohde C."/>
            <person name="Rozas J."/>
            <person name="Rubenfield M.J."/>
            <person name="Ruiz A."/>
            <person name="Russo S."/>
            <person name="Salzberg S.L."/>
            <person name="Sanchez-Gracia A."/>
            <person name="Saranga D.J."/>
            <person name="Sato H."/>
            <person name="Schaeffer S.W."/>
            <person name="Schatz M.C."/>
            <person name="Schlenke T."/>
            <person name="Schwartz R."/>
            <person name="Segarra C."/>
            <person name="Singh R.S."/>
            <person name="Sirot L."/>
            <person name="Sirota M."/>
            <person name="Sisneros N.B."/>
            <person name="Smith C.D."/>
            <person name="Smith T.F."/>
            <person name="Spieth J."/>
            <person name="Stage D.E."/>
            <person name="Stark A."/>
            <person name="Stephan W."/>
            <person name="Strausberg R.L."/>
            <person name="Strempel S."/>
            <person name="Sturgill D."/>
            <person name="Sutton G."/>
            <person name="Sutton G.G."/>
            <person name="Tao W."/>
            <person name="Teichmann S."/>
            <person name="Tobari Y.N."/>
            <person name="Tomimura Y."/>
            <person name="Tsolas J.M."/>
            <person name="Valente V.L."/>
            <person name="Venter E."/>
            <person name="Venter J.C."/>
            <person name="Vicario S."/>
            <person name="Vieira F.G."/>
            <person name="Vilella A.J."/>
            <person name="Villasante A."/>
            <person name="Walenz B."/>
            <person name="Wang J."/>
            <person name="Wasserman M."/>
            <person name="Watts T."/>
            <person name="Wilson D."/>
            <person name="Wilson R.K."/>
            <person name="Wing R.A."/>
            <person name="Wolfner M.F."/>
            <person name="Wong A."/>
            <person name="Wong G.K."/>
            <person name="Wu C.I."/>
            <person name="Wu G."/>
            <person name="Yamamoto D."/>
            <person name="Yang H.P."/>
            <person name="Yang S.P."/>
            <person name="Yorke J.A."/>
            <person name="Yoshida K."/>
            <person name="Zdobnov E."/>
            <person name="Zhang P."/>
            <person name="Zhang Y."/>
            <person name="Zimin A.V."/>
            <person name="Baldwin J."/>
            <person name="Abdouelleil A."/>
            <person name="Abdulkadir J."/>
            <person name="Abebe A."/>
            <person name="Abera B."/>
            <person name="Abreu J."/>
            <person name="Acer S.C."/>
            <person name="Aftuck L."/>
            <person name="Alexander A."/>
            <person name="An P."/>
            <person name="Anderson E."/>
            <person name="Anderson S."/>
            <person name="Arachi H."/>
            <person name="Azer M."/>
            <person name="Bachantsang P."/>
            <person name="Barry A."/>
            <person name="Bayul T."/>
            <person name="Berlin A."/>
            <person name="Bessette D."/>
            <person name="Bloom T."/>
            <person name="Blye J."/>
            <person name="Boguslavskiy L."/>
            <person name="Bonnet C."/>
            <person name="Boukhgalter B."/>
            <person name="Bourzgui I."/>
            <person name="Brown A."/>
            <person name="Cahill P."/>
            <person name="Channer S."/>
            <person name="Cheshatsang Y."/>
            <person name="Chuda L."/>
            <person name="Citroen M."/>
            <person name="Collymore A."/>
            <person name="Cooke P."/>
            <person name="Costello M."/>
            <person name="D'Aco K."/>
            <person name="Daza R."/>
            <person name="De Haan G."/>
            <person name="DeGray S."/>
            <person name="DeMaso C."/>
            <person name="Dhargay N."/>
            <person name="Dooley K."/>
            <person name="Dooley E."/>
            <person name="Doricent M."/>
            <person name="Dorje P."/>
            <person name="Dorjee K."/>
            <person name="Dupes A."/>
            <person name="Elong R."/>
            <person name="Falk J."/>
            <person name="Farina A."/>
            <person name="Faro S."/>
            <person name="Ferguson D."/>
            <person name="Fisher S."/>
            <person name="Foley C.D."/>
            <person name="Franke A."/>
            <person name="Friedrich D."/>
            <person name="Gadbois L."/>
            <person name="Gearin G."/>
            <person name="Gearin C.R."/>
            <person name="Giannoukos G."/>
            <person name="Goode T."/>
            <person name="Graham J."/>
            <person name="Grandbois E."/>
            <person name="Grewal S."/>
            <person name="Gyaltsen K."/>
            <person name="Hafez N."/>
            <person name="Hagos B."/>
            <person name="Hall J."/>
            <person name="Henson C."/>
            <person name="Hollinger A."/>
            <person name="Honan T."/>
            <person name="Huard M.D."/>
            <person name="Hughes L."/>
            <person name="Hurhula B."/>
            <person name="Husby M.E."/>
            <person name="Kamat A."/>
            <person name="Kanga B."/>
            <person name="Kashin S."/>
            <person name="Khazanovich D."/>
            <person name="Kisner P."/>
            <person name="Lance K."/>
            <person name="Lara M."/>
            <person name="Lee W."/>
            <person name="Lennon N."/>
            <person name="Letendre F."/>
            <person name="LeVine R."/>
            <person name="Lipovsky A."/>
            <person name="Liu X."/>
            <person name="Liu J."/>
            <person name="Liu S."/>
            <person name="Lokyitsang T."/>
            <person name="Lokyitsang Y."/>
            <person name="Lubonja R."/>
            <person name="Lui A."/>
            <person name="MacDonald P."/>
            <person name="Magnisalis V."/>
            <person name="Maru K."/>
            <person name="Matthews C."/>
            <person name="McCusker W."/>
            <person name="McDonough S."/>
            <person name="Mehta T."/>
            <person name="Meldrim J."/>
            <person name="Meneus L."/>
            <person name="Mihai O."/>
            <person name="Mihalev A."/>
            <person name="Mihova T."/>
            <person name="Mittelman R."/>
            <person name="Mlenga V."/>
            <person name="Montmayeur A."/>
            <person name="Mulrain L."/>
            <person name="Navidi A."/>
            <person name="Naylor J."/>
            <person name="Negash T."/>
            <person name="Nguyen T."/>
            <person name="Nguyen N."/>
            <person name="Nicol R."/>
            <person name="Norbu C."/>
            <person name="Norbu N."/>
            <person name="Novod N."/>
            <person name="O'Neill B."/>
            <person name="Osman S."/>
            <person name="Markiewicz E."/>
            <person name="Oyono O.L."/>
            <person name="Patti C."/>
            <person name="Phunkhang P."/>
            <person name="Pierre F."/>
            <person name="Priest M."/>
            <person name="Raghuraman S."/>
            <person name="Rege F."/>
            <person name="Reyes R."/>
            <person name="Rise C."/>
            <person name="Rogov P."/>
            <person name="Ross K."/>
            <person name="Ryan E."/>
            <person name="Settipalli S."/>
            <person name="Shea T."/>
            <person name="Sherpa N."/>
            <person name="Shi L."/>
            <person name="Shih D."/>
            <person name="Sparrow T."/>
            <person name="Spaulding J."/>
            <person name="Stalker J."/>
            <person name="Stange-Thomann N."/>
            <person name="Stavropoulos S."/>
            <person name="Stone C."/>
            <person name="Strader C."/>
            <person name="Tesfaye S."/>
            <person name="Thomson T."/>
            <person name="Thoulutsang Y."/>
            <person name="Thoulutsang D."/>
            <person name="Topham K."/>
            <person name="Topping I."/>
            <person name="Tsamla T."/>
            <person name="Vassiliev H."/>
            <person name="Vo A."/>
            <person name="Wangchuk T."/>
            <person name="Wangdi T."/>
            <person name="Weiand M."/>
            <person name="Wilkinson J."/>
            <person name="Wilson A."/>
            <person name="Yadav S."/>
            <person name="Young G."/>
            <person name="Yu Q."/>
            <person name="Zembek L."/>
            <person name="Zhong D."/>
            <person name="Zimmer A."/>
            <person name="Zwirko Z."/>
            <person name="Jaffe D.B."/>
            <person name="Alvarez P."/>
            <person name="Brockman W."/>
            <person name="Butler J."/>
            <person name="Chin C."/>
            <person name="Gnerre S."/>
            <person name="Grabherr M."/>
            <person name="Kleber M."/>
            <person name="Mauceli E."/>
            <person name="MacCallum I."/>
        </authorList>
    </citation>
    <scope>NUCLEOTIDE SEQUENCE [LARGE SCALE GENOMIC DNA]</scope>
    <source>
        <strain evidence="6">Tucson 15287-2541.00</strain>
    </source>
</reference>
<dbReference type="PANTHER" id="PTHR14296">
    <property type="entry name" value="REMODELING AND SPACING FACTOR 1"/>
    <property type="match status" value="1"/>
</dbReference>
<dbReference type="PhylomeDB" id="B4J098"/>
<dbReference type="GO" id="GO:0007616">
    <property type="term" value="P:long-term memory"/>
    <property type="evidence" value="ECO:0007669"/>
    <property type="project" value="EnsemblMetazoa"/>
</dbReference>
<dbReference type="OMA" id="CATENDW"/>
<dbReference type="AlphaFoldDB" id="B4J098"/>
<dbReference type="Proteomes" id="UP000001070">
    <property type="component" value="Unassembled WGS sequence"/>
</dbReference>
<dbReference type="PANTHER" id="PTHR14296:SF3">
    <property type="entry name" value="DIKAR, ISOFORM F"/>
    <property type="match status" value="1"/>
</dbReference>
<protein>
    <submittedName>
        <fullName evidence="5">GH15633</fullName>
    </submittedName>
</protein>
<feature type="domain" description="WHIM1" evidence="4">
    <location>
        <begin position="111"/>
        <end position="138"/>
    </location>
</feature>
<accession>B4J098</accession>
<dbReference type="eggNOG" id="KOG1472">
    <property type="taxonomic scope" value="Eukaryota"/>
</dbReference>
<dbReference type="GO" id="GO:0006355">
    <property type="term" value="P:regulation of DNA-templated transcription"/>
    <property type="evidence" value="ECO:0007669"/>
    <property type="project" value="InterPro"/>
</dbReference>
<evidence type="ECO:0000256" key="1">
    <source>
        <dbReference type="ARBA" id="ARBA00004123"/>
    </source>
</evidence>
<feature type="region of interest" description="Disordered" evidence="3">
    <location>
        <begin position="307"/>
        <end position="329"/>
    </location>
</feature>
<keyword evidence="2" id="KW-0539">Nucleus</keyword>
<sequence length="341" mass="39625">MVSTFIGLLDIQSWWEIPCISHFCSLFSSAFDLPDIDIEDLESALLSDGTSDEDQVALVPELIVRLLTGCDALHSVANEITHSNYQMFLRRYLRQQCRLHQTENHFDTDIDFQSLPVRKRLQILHHLCHFRLDSVDVQVILSNLEADSLRVEPLGYDSKNSGYWYFYGTRLYREDRTAAAPVTSASSWNSKQSAAAAAAAAAAAEFECGSDDFSGNTTLWNNNTVWQVICFTEDDWQHLASKFKASSHAKERELFQILAENFLPKLPQLFRERERLRRRKLLQVRNSSRLRNLAELKARQEEEREKRELERERERIRRERQTATSLAAQQRTRRRLARAVF</sequence>
<evidence type="ECO:0000313" key="6">
    <source>
        <dbReference type="Proteomes" id="UP000001070"/>
    </source>
</evidence>
<evidence type="ECO:0000313" key="5">
    <source>
        <dbReference type="EMBL" id="EDV95699.1"/>
    </source>
</evidence>
<dbReference type="InterPro" id="IPR028938">
    <property type="entry name" value="Rsf1-like"/>
</dbReference>
<evidence type="ECO:0000259" key="4">
    <source>
        <dbReference type="Pfam" id="PF15612"/>
    </source>
</evidence>
<dbReference type="Pfam" id="PF15612">
    <property type="entry name" value="WHIM1"/>
    <property type="match status" value="1"/>
</dbReference>
<comment type="subcellular location">
    <subcellularLocation>
        <location evidence="1">Nucleus</location>
    </subcellularLocation>
</comment>
<keyword evidence="6" id="KW-1185">Reference proteome</keyword>
<organism evidence="6">
    <name type="scientific">Drosophila grimshawi</name>
    <name type="common">Hawaiian fruit fly</name>
    <name type="synonym">Idiomyia grimshawi</name>
    <dbReference type="NCBI Taxonomy" id="7222"/>
    <lineage>
        <taxon>Eukaryota</taxon>
        <taxon>Metazoa</taxon>
        <taxon>Ecdysozoa</taxon>
        <taxon>Arthropoda</taxon>
        <taxon>Hexapoda</taxon>
        <taxon>Insecta</taxon>
        <taxon>Pterygota</taxon>
        <taxon>Neoptera</taxon>
        <taxon>Endopterygota</taxon>
        <taxon>Diptera</taxon>
        <taxon>Brachycera</taxon>
        <taxon>Muscomorpha</taxon>
        <taxon>Ephydroidea</taxon>
        <taxon>Drosophilidae</taxon>
        <taxon>Drosophila</taxon>
        <taxon>Hawaiian Drosophila</taxon>
    </lineage>
</organism>